<dbReference type="PROSITE" id="PS51257">
    <property type="entry name" value="PROKAR_LIPOPROTEIN"/>
    <property type="match status" value="1"/>
</dbReference>
<organism evidence="2 3">
    <name type="scientific">Clostridium colicanis DSM 13634</name>
    <dbReference type="NCBI Taxonomy" id="1121305"/>
    <lineage>
        <taxon>Bacteria</taxon>
        <taxon>Bacillati</taxon>
        <taxon>Bacillota</taxon>
        <taxon>Clostridia</taxon>
        <taxon>Eubacteriales</taxon>
        <taxon>Clostridiaceae</taxon>
        <taxon>Clostridium</taxon>
    </lineage>
</organism>
<dbReference type="InterPro" id="IPR030910">
    <property type="entry name" value="SLAP_dom"/>
</dbReference>
<dbReference type="EMBL" id="LTBB01000004">
    <property type="protein sequence ID" value="KYH29339.1"/>
    <property type="molecule type" value="Genomic_DNA"/>
</dbReference>
<feature type="chain" id="PRO_5007577733" description="SLAP domain-containing protein" evidence="1">
    <location>
        <begin position="25"/>
        <end position="178"/>
    </location>
</feature>
<keyword evidence="1" id="KW-0732">Signal</keyword>
<evidence type="ECO:0000313" key="3">
    <source>
        <dbReference type="Proteomes" id="UP000075374"/>
    </source>
</evidence>
<evidence type="ECO:0008006" key="4">
    <source>
        <dbReference type="Google" id="ProtNLM"/>
    </source>
</evidence>
<evidence type="ECO:0000313" key="2">
    <source>
        <dbReference type="EMBL" id="KYH29339.1"/>
    </source>
</evidence>
<evidence type="ECO:0000256" key="1">
    <source>
        <dbReference type="SAM" id="SignalP"/>
    </source>
</evidence>
<sequence length="178" mass="20373">MKRAIMLILVTFLLVGCMTNKVSSSNEGIQHNNEPASKPTLKKQQYSFGPMADLSRIDDSTKQELQNYLDKLGDPPADRITFNGISAFYNEDGSLLVDLFIRNGYSYSVFNLEATLDIIKDGKIIASAPFYFNVQDFGELPPNVSRPWTILYYPEDIKFKENQLMDFDIKVNNLQYEY</sequence>
<reference evidence="2 3" key="1">
    <citation type="submission" date="2016-02" db="EMBL/GenBank/DDBJ databases">
        <title>Genome sequence of Clostridium colicanis DSM 13634.</title>
        <authorList>
            <person name="Poehlein A."/>
            <person name="Daniel R."/>
        </authorList>
    </citation>
    <scope>NUCLEOTIDE SEQUENCE [LARGE SCALE GENOMIC DNA]</scope>
    <source>
        <strain evidence="2 3">DSM 13634</strain>
    </source>
</reference>
<dbReference type="AlphaFoldDB" id="A0A151ANY9"/>
<keyword evidence="3" id="KW-1185">Reference proteome</keyword>
<dbReference type="STRING" id="1121305.CLCOL_10820"/>
<comment type="caution">
    <text evidence="2">The sequence shown here is derived from an EMBL/GenBank/DDBJ whole genome shotgun (WGS) entry which is preliminary data.</text>
</comment>
<proteinExistence type="predicted"/>
<name>A0A151ANY9_9CLOT</name>
<protein>
    <recommendedName>
        <fullName evidence="4">SLAP domain-containing protein</fullName>
    </recommendedName>
</protein>
<dbReference type="NCBIfam" id="TIGR04398">
    <property type="entry name" value="SLAP_DUP"/>
    <property type="match status" value="1"/>
</dbReference>
<accession>A0A151ANY9</accession>
<dbReference type="PATRIC" id="fig|1121305.3.peg.1086"/>
<dbReference type="Proteomes" id="UP000075374">
    <property type="component" value="Unassembled WGS sequence"/>
</dbReference>
<dbReference type="RefSeq" id="WP_061857957.1">
    <property type="nucleotide sequence ID" value="NZ_LTBB01000004.1"/>
</dbReference>
<gene>
    <name evidence="2" type="ORF">CLCOL_10820</name>
</gene>
<feature type="signal peptide" evidence="1">
    <location>
        <begin position="1"/>
        <end position="24"/>
    </location>
</feature>